<keyword evidence="2" id="KW-1185">Reference proteome</keyword>
<dbReference type="GeneID" id="8438420"/>
<dbReference type="Proteomes" id="UP000002058">
    <property type="component" value="Unassembled WGS sequence"/>
</dbReference>
<dbReference type="HOGENOM" id="CLU_1230707_0_0_1"/>
<accession>C4JVJ9</accession>
<evidence type="ECO:0000313" key="2">
    <source>
        <dbReference type="Proteomes" id="UP000002058"/>
    </source>
</evidence>
<gene>
    <name evidence="1" type="ORF">UREG_06591</name>
</gene>
<dbReference type="EMBL" id="CH476618">
    <property type="protein sequence ID" value="EEP81726.1"/>
    <property type="molecule type" value="Genomic_DNA"/>
</dbReference>
<proteinExistence type="predicted"/>
<dbReference type="OrthoDB" id="5346581at2759"/>
<dbReference type="InParanoid" id="C4JVJ9"/>
<name>C4JVJ9_UNCRE</name>
<dbReference type="AlphaFoldDB" id="C4JVJ9"/>
<dbReference type="VEuPathDB" id="FungiDB:UREG_06591"/>
<protein>
    <submittedName>
        <fullName evidence="1">Uncharacterized protein</fullName>
    </submittedName>
</protein>
<dbReference type="KEGG" id="ure:UREG_06591"/>
<organism evidence="1 2">
    <name type="scientific">Uncinocarpus reesii (strain UAMH 1704)</name>
    <dbReference type="NCBI Taxonomy" id="336963"/>
    <lineage>
        <taxon>Eukaryota</taxon>
        <taxon>Fungi</taxon>
        <taxon>Dikarya</taxon>
        <taxon>Ascomycota</taxon>
        <taxon>Pezizomycotina</taxon>
        <taxon>Eurotiomycetes</taxon>
        <taxon>Eurotiomycetidae</taxon>
        <taxon>Onygenales</taxon>
        <taxon>Onygenaceae</taxon>
        <taxon>Uncinocarpus</taxon>
    </lineage>
</organism>
<evidence type="ECO:0000313" key="1">
    <source>
        <dbReference type="EMBL" id="EEP81726.1"/>
    </source>
</evidence>
<dbReference type="RefSeq" id="XP_002583624.1">
    <property type="nucleotide sequence ID" value="XM_002583578.1"/>
</dbReference>
<reference evidence="2" key="1">
    <citation type="journal article" date="2009" name="Genome Res.">
        <title>Comparative genomic analyses of the human fungal pathogens Coccidioides and their relatives.</title>
        <authorList>
            <person name="Sharpton T.J."/>
            <person name="Stajich J.E."/>
            <person name="Rounsley S.D."/>
            <person name="Gardner M.J."/>
            <person name="Wortman J.R."/>
            <person name="Jordar V.S."/>
            <person name="Maiti R."/>
            <person name="Kodira C.D."/>
            <person name="Neafsey D.E."/>
            <person name="Zeng Q."/>
            <person name="Hung C.-Y."/>
            <person name="McMahan C."/>
            <person name="Muszewska A."/>
            <person name="Grynberg M."/>
            <person name="Mandel M.A."/>
            <person name="Kellner E.M."/>
            <person name="Barker B.M."/>
            <person name="Galgiani J.N."/>
            <person name="Orbach M.J."/>
            <person name="Kirkland T.N."/>
            <person name="Cole G.T."/>
            <person name="Henn M.R."/>
            <person name="Birren B.W."/>
            <person name="Taylor J.W."/>
        </authorList>
    </citation>
    <scope>NUCLEOTIDE SEQUENCE [LARGE SCALE GENOMIC DNA]</scope>
    <source>
        <strain evidence="2">UAMH 1704</strain>
    </source>
</reference>
<sequence>MVMRSDAAKDVLAPVIDGLPTNANARILSQQFCGSLEMLDNLKLNPKYATPARYPRGFPDVVGYWAETHIFGGVVVFDRGREEGARRDFLQCHGAYIPPPHPDLLFQLSESQLQRSCRLGSQDEQHEEQITVPFVPEPEAREIDHYHAFRDLNICRDRYERRIDPAPRWGPCVEIYMANAMSSKLSFDYSIHSEKGGKDFWLIGRYKPPYATPSSLSSTSFAENP</sequence>